<proteinExistence type="predicted"/>
<feature type="compositionally biased region" description="Low complexity" evidence="1">
    <location>
        <begin position="75"/>
        <end position="91"/>
    </location>
</feature>
<dbReference type="EMBL" id="JAACAK010000032">
    <property type="protein sequence ID" value="NIR74282.1"/>
    <property type="molecule type" value="Genomic_DNA"/>
</dbReference>
<evidence type="ECO:0000313" key="3">
    <source>
        <dbReference type="Proteomes" id="UP000702544"/>
    </source>
</evidence>
<feature type="compositionally biased region" description="Basic and acidic residues" evidence="1">
    <location>
        <begin position="135"/>
        <end position="171"/>
    </location>
</feature>
<feature type="compositionally biased region" description="Basic residues" evidence="1">
    <location>
        <begin position="106"/>
        <end position="116"/>
    </location>
</feature>
<feature type="region of interest" description="Disordered" evidence="1">
    <location>
        <begin position="64"/>
        <end position="171"/>
    </location>
</feature>
<dbReference type="Proteomes" id="UP000702544">
    <property type="component" value="Unassembled WGS sequence"/>
</dbReference>
<sequence length="221" mass="24954">MDELIFFIILMIVAGILERIQRASQKKRMPPPGADGAEDEDGVAQAQVRGLGKDIQDLIAEELGINLERRPTVKAPPEAAAGKAAETEASPPARREVYMPGEPRRAPQRQRPRRQRPREPQPVHEPPRVVSLEEDVVRRPSEAVSLERPRRPEDHERFHDKYGVPEPVESHGEFHERYMMRRERPRASATGPRLPARPGWSAAAQAIVWAEVLGPPRGLRE</sequence>
<accession>A0AAE5CA79</accession>
<feature type="compositionally biased region" description="Basic and acidic residues" evidence="1">
    <location>
        <begin position="117"/>
        <end position="127"/>
    </location>
</feature>
<name>A0AAE5CA79_9BACT</name>
<comment type="caution">
    <text evidence="2">The sequence shown here is derived from an EMBL/GenBank/DDBJ whole genome shotgun (WGS) entry which is preliminary data.</text>
</comment>
<protein>
    <submittedName>
        <fullName evidence="2">Uncharacterized protein</fullName>
    </submittedName>
</protein>
<dbReference type="AlphaFoldDB" id="A0AAE5CA79"/>
<reference evidence="2 3" key="1">
    <citation type="submission" date="2020-01" db="EMBL/GenBank/DDBJ databases">
        <title>Genomes assembled from Gulf of Kutch pelagic sediment metagenomes.</title>
        <authorList>
            <person name="Chandrashekar M."/>
            <person name="Mahajan M.S."/>
            <person name="Dave K.J."/>
            <person name="Vatsa P."/>
            <person name="Nathani N.M."/>
        </authorList>
    </citation>
    <scope>NUCLEOTIDE SEQUENCE [LARGE SCALE GENOMIC DNA]</scope>
    <source>
        <strain evidence="2">KS3-K002</strain>
    </source>
</reference>
<gene>
    <name evidence="2" type="ORF">GWO12_04090</name>
</gene>
<feature type="compositionally biased region" description="Basic and acidic residues" evidence="1">
    <location>
        <begin position="93"/>
        <end position="105"/>
    </location>
</feature>
<feature type="region of interest" description="Disordered" evidence="1">
    <location>
        <begin position="24"/>
        <end position="49"/>
    </location>
</feature>
<evidence type="ECO:0000313" key="2">
    <source>
        <dbReference type="EMBL" id="NIR74282.1"/>
    </source>
</evidence>
<evidence type="ECO:0000256" key="1">
    <source>
        <dbReference type="SAM" id="MobiDB-lite"/>
    </source>
</evidence>
<organism evidence="2 3">
    <name type="scientific">Candidatus Kutchimonas denitrificans</name>
    <dbReference type="NCBI Taxonomy" id="3056748"/>
    <lineage>
        <taxon>Bacteria</taxon>
        <taxon>Pseudomonadati</taxon>
        <taxon>Gemmatimonadota</taxon>
        <taxon>Gemmatimonadia</taxon>
        <taxon>Candidatus Palauibacterales</taxon>
        <taxon>Candidatus Palauibacteraceae</taxon>
        <taxon>Candidatus Kutchimonas</taxon>
    </lineage>
</organism>